<dbReference type="GO" id="GO:0005783">
    <property type="term" value="C:endoplasmic reticulum"/>
    <property type="evidence" value="ECO:0007669"/>
    <property type="project" value="TreeGrafter"/>
</dbReference>
<feature type="transmembrane region" description="Helical" evidence="11">
    <location>
        <begin position="39"/>
        <end position="61"/>
    </location>
</feature>
<proteinExistence type="inferred from homology"/>
<feature type="compositionally biased region" description="Low complexity" evidence="12">
    <location>
        <begin position="163"/>
        <end position="212"/>
    </location>
</feature>
<dbReference type="PROSITE" id="PS50216">
    <property type="entry name" value="DHHC"/>
    <property type="match status" value="1"/>
</dbReference>
<evidence type="ECO:0000256" key="3">
    <source>
        <dbReference type="ARBA" id="ARBA00022692"/>
    </source>
</evidence>
<keyword evidence="15" id="KW-1185">Reference proteome</keyword>
<comment type="domain">
    <text evidence="11">The DHHC domain is required for palmitoyltransferase activity.</text>
</comment>
<dbReference type="EC" id="2.3.1.225" evidence="11"/>
<dbReference type="GO" id="GO:0006612">
    <property type="term" value="P:protein targeting to membrane"/>
    <property type="evidence" value="ECO:0007669"/>
    <property type="project" value="TreeGrafter"/>
</dbReference>
<comment type="caution">
    <text evidence="14">The sequence shown here is derived from an EMBL/GenBank/DDBJ whole genome shotgun (WGS) entry which is preliminary data.</text>
</comment>
<keyword evidence="7" id="KW-0449">Lipoprotein</keyword>
<keyword evidence="2 11" id="KW-0808">Transferase</keyword>
<evidence type="ECO:0000256" key="11">
    <source>
        <dbReference type="RuleBase" id="RU079119"/>
    </source>
</evidence>
<dbReference type="PANTHER" id="PTHR22883:SF23">
    <property type="entry name" value="PALMITOYLTRANSFERASE ZDHHC6"/>
    <property type="match status" value="1"/>
</dbReference>
<evidence type="ECO:0000313" key="15">
    <source>
        <dbReference type="Proteomes" id="UP001203297"/>
    </source>
</evidence>
<feature type="domain" description="Palmitoyltransferase DHHC" evidence="13">
    <location>
        <begin position="264"/>
        <end position="385"/>
    </location>
</feature>
<keyword evidence="6" id="KW-0564">Palmitate</keyword>
<dbReference type="InterPro" id="IPR001594">
    <property type="entry name" value="Palmitoyltrfase_DHHC"/>
</dbReference>
<protein>
    <recommendedName>
        <fullName evidence="11">Palmitoyltransferase</fullName>
        <ecNumber evidence="11">2.3.1.225</ecNumber>
    </recommendedName>
</protein>
<evidence type="ECO:0000256" key="4">
    <source>
        <dbReference type="ARBA" id="ARBA00022989"/>
    </source>
</evidence>
<keyword evidence="4 11" id="KW-1133">Transmembrane helix</keyword>
<feature type="region of interest" description="Disordered" evidence="12">
    <location>
        <begin position="138"/>
        <end position="259"/>
    </location>
</feature>
<reference evidence="14" key="1">
    <citation type="journal article" date="2022" name="New Phytol.">
        <title>Evolutionary transition to the ectomycorrhizal habit in the genomes of a hyperdiverse lineage of mushroom-forming fungi.</title>
        <authorList>
            <person name="Looney B."/>
            <person name="Miyauchi S."/>
            <person name="Morin E."/>
            <person name="Drula E."/>
            <person name="Courty P.E."/>
            <person name="Kohler A."/>
            <person name="Kuo A."/>
            <person name="LaButti K."/>
            <person name="Pangilinan J."/>
            <person name="Lipzen A."/>
            <person name="Riley R."/>
            <person name="Andreopoulos W."/>
            <person name="He G."/>
            <person name="Johnson J."/>
            <person name="Nolan M."/>
            <person name="Tritt A."/>
            <person name="Barry K.W."/>
            <person name="Grigoriev I.V."/>
            <person name="Nagy L.G."/>
            <person name="Hibbett D."/>
            <person name="Henrissat B."/>
            <person name="Matheny P.B."/>
            <person name="Labbe J."/>
            <person name="Martin F.M."/>
        </authorList>
    </citation>
    <scope>NUCLEOTIDE SEQUENCE</scope>
    <source>
        <strain evidence="14">BPL690</strain>
    </source>
</reference>
<sequence length="487" mass="54956">MSSTTPNEHRKARSLATIVDGATRARRERRNSRKNPQPWFVLKLTVAIASVIIAYSTYVYVGRLCVPMIKRESGSLGPRTMGIVFLSVFAVLGMMMIWAYIKVVFTPPGSAIKYVQRQSVSDTVGEELPSLENSTSYQYIPPAQTSQPQLPQPSASALPSQISQGSSTRSIPPSSSSLTSPSYPSSRPSRTRQQSRGSSTLHSYTYSTTQSQGPITQPSAENSVHAEYATFPPPPVEKYPRPNSQQPQEQARGREPPALPSLREEHRFCRRCEIVKPPRTHHCRACGMCVMKYDHHCPWIGQCVGAQNQKFFFVFVVWAALFCLWTFSTLVALNARATTRTDKTVDPEHIVVIVLSGLFSVFTSAMLMTHIVLITTNQTTVEHVAARAMKDRENAVLNEMHSFWACAAKRRTRQAWDAEWGRIGLEGNLWWLGDLRAHWEQVFGPRTWTWLLPIGTSKDIGLEYPRNPRFDADGRWIPRKRWPPELQ</sequence>
<evidence type="ECO:0000256" key="10">
    <source>
        <dbReference type="ARBA" id="ARBA00048048"/>
    </source>
</evidence>
<name>A0AAD4M1H4_9AGAM</name>
<dbReference type="InterPro" id="IPR039859">
    <property type="entry name" value="PFA4/ZDH16/20/ERF2-like"/>
</dbReference>
<evidence type="ECO:0000313" key="14">
    <source>
        <dbReference type="EMBL" id="KAI0297867.1"/>
    </source>
</evidence>
<evidence type="ECO:0000256" key="2">
    <source>
        <dbReference type="ARBA" id="ARBA00022679"/>
    </source>
</evidence>
<feature type="compositionally biased region" description="Polar residues" evidence="12">
    <location>
        <begin position="138"/>
        <end position="162"/>
    </location>
</feature>
<dbReference type="GO" id="GO:0019706">
    <property type="term" value="F:protein-cysteine S-palmitoyltransferase activity"/>
    <property type="evidence" value="ECO:0007669"/>
    <property type="project" value="UniProtKB-EC"/>
</dbReference>
<accession>A0AAD4M1H4</accession>
<evidence type="ECO:0000256" key="12">
    <source>
        <dbReference type="SAM" id="MobiDB-lite"/>
    </source>
</evidence>
<evidence type="ECO:0000256" key="7">
    <source>
        <dbReference type="ARBA" id="ARBA00023288"/>
    </source>
</evidence>
<evidence type="ECO:0000256" key="1">
    <source>
        <dbReference type="ARBA" id="ARBA00004141"/>
    </source>
</evidence>
<keyword evidence="3 11" id="KW-0812">Transmembrane</keyword>
<dbReference type="EMBL" id="WTXG01000032">
    <property type="protein sequence ID" value="KAI0297867.1"/>
    <property type="molecule type" value="Genomic_DNA"/>
</dbReference>
<feature type="transmembrane region" description="Helical" evidence="11">
    <location>
        <begin position="311"/>
        <end position="337"/>
    </location>
</feature>
<comment type="similarity">
    <text evidence="9">Belongs to the DHHC palmitoyltransferase family. PFA5 subfamily.</text>
</comment>
<dbReference type="PANTHER" id="PTHR22883">
    <property type="entry name" value="ZINC FINGER DHHC DOMAIN CONTAINING PROTEIN"/>
    <property type="match status" value="1"/>
</dbReference>
<keyword evidence="5 11" id="KW-0472">Membrane</keyword>
<evidence type="ECO:0000256" key="8">
    <source>
        <dbReference type="ARBA" id="ARBA00023315"/>
    </source>
</evidence>
<organism evidence="14 15">
    <name type="scientific">Multifurca ochricompacta</name>
    <dbReference type="NCBI Taxonomy" id="376703"/>
    <lineage>
        <taxon>Eukaryota</taxon>
        <taxon>Fungi</taxon>
        <taxon>Dikarya</taxon>
        <taxon>Basidiomycota</taxon>
        <taxon>Agaricomycotina</taxon>
        <taxon>Agaricomycetes</taxon>
        <taxon>Russulales</taxon>
        <taxon>Russulaceae</taxon>
        <taxon>Multifurca</taxon>
    </lineage>
</organism>
<evidence type="ECO:0000259" key="13">
    <source>
        <dbReference type="Pfam" id="PF01529"/>
    </source>
</evidence>
<comment type="subcellular location">
    <subcellularLocation>
        <location evidence="1">Membrane</location>
        <topology evidence="1">Multi-pass membrane protein</topology>
    </subcellularLocation>
</comment>
<evidence type="ECO:0000256" key="9">
    <source>
        <dbReference type="ARBA" id="ARBA00038298"/>
    </source>
</evidence>
<dbReference type="GO" id="GO:0005794">
    <property type="term" value="C:Golgi apparatus"/>
    <property type="evidence" value="ECO:0007669"/>
    <property type="project" value="TreeGrafter"/>
</dbReference>
<dbReference type="Proteomes" id="UP001203297">
    <property type="component" value="Unassembled WGS sequence"/>
</dbReference>
<feature type="transmembrane region" description="Helical" evidence="11">
    <location>
        <begin position="82"/>
        <end position="101"/>
    </location>
</feature>
<evidence type="ECO:0000256" key="5">
    <source>
        <dbReference type="ARBA" id="ARBA00023136"/>
    </source>
</evidence>
<dbReference type="AlphaFoldDB" id="A0AAD4M1H4"/>
<feature type="transmembrane region" description="Helical" evidence="11">
    <location>
        <begin position="349"/>
        <end position="373"/>
    </location>
</feature>
<feature type="compositionally biased region" description="Polar residues" evidence="12">
    <location>
        <begin position="213"/>
        <end position="222"/>
    </location>
</feature>
<comment type="catalytic activity">
    <reaction evidence="10 11">
        <text>L-cysteinyl-[protein] + hexadecanoyl-CoA = S-hexadecanoyl-L-cysteinyl-[protein] + CoA</text>
        <dbReference type="Rhea" id="RHEA:36683"/>
        <dbReference type="Rhea" id="RHEA-COMP:10131"/>
        <dbReference type="Rhea" id="RHEA-COMP:11032"/>
        <dbReference type="ChEBI" id="CHEBI:29950"/>
        <dbReference type="ChEBI" id="CHEBI:57287"/>
        <dbReference type="ChEBI" id="CHEBI:57379"/>
        <dbReference type="ChEBI" id="CHEBI:74151"/>
        <dbReference type="EC" id="2.3.1.225"/>
    </reaction>
</comment>
<dbReference type="GO" id="GO:0016020">
    <property type="term" value="C:membrane"/>
    <property type="evidence" value="ECO:0007669"/>
    <property type="project" value="UniProtKB-SubCell"/>
</dbReference>
<keyword evidence="8 11" id="KW-0012">Acyltransferase</keyword>
<evidence type="ECO:0000256" key="6">
    <source>
        <dbReference type="ARBA" id="ARBA00023139"/>
    </source>
</evidence>
<gene>
    <name evidence="14" type="ORF">B0F90DRAFT_848900</name>
</gene>
<dbReference type="Pfam" id="PF01529">
    <property type="entry name" value="DHHC"/>
    <property type="match status" value="1"/>
</dbReference>